<dbReference type="AlphaFoldDB" id="A0A7E4VCZ9"/>
<sequence>MITTATVPNITRPVNTAKELIATMGGCQLPRSNVNAQVTLDCTNSVCFYHGIAMVSALSSRTRKTQCLT</sequence>
<dbReference type="Proteomes" id="UP000492821">
    <property type="component" value="Unassembled WGS sequence"/>
</dbReference>
<accession>A0A7E4VCZ9</accession>
<dbReference type="WBParaSite" id="Pan_g18805.t1">
    <property type="protein sequence ID" value="Pan_g18805.t1"/>
    <property type="gene ID" value="Pan_g18805"/>
</dbReference>
<organism evidence="1 2">
    <name type="scientific">Panagrellus redivivus</name>
    <name type="common">Microworm</name>
    <dbReference type="NCBI Taxonomy" id="6233"/>
    <lineage>
        <taxon>Eukaryota</taxon>
        <taxon>Metazoa</taxon>
        <taxon>Ecdysozoa</taxon>
        <taxon>Nematoda</taxon>
        <taxon>Chromadorea</taxon>
        <taxon>Rhabditida</taxon>
        <taxon>Tylenchina</taxon>
        <taxon>Panagrolaimomorpha</taxon>
        <taxon>Panagrolaimoidea</taxon>
        <taxon>Panagrolaimidae</taxon>
        <taxon>Panagrellus</taxon>
    </lineage>
</organism>
<proteinExistence type="predicted"/>
<protein>
    <submittedName>
        <fullName evidence="2">Uncharacterized protein</fullName>
    </submittedName>
</protein>
<keyword evidence="1" id="KW-1185">Reference proteome</keyword>
<name>A0A7E4VCZ9_PANRE</name>
<reference evidence="1" key="1">
    <citation type="journal article" date="2013" name="Genetics">
        <title>The draft genome and transcriptome of Panagrellus redivivus are shaped by the harsh demands of a free-living lifestyle.</title>
        <authorList>
            <person name="Srinivasan J."/>
            <person name="Dillman A.R."/>
            <person name="Macchietto M.G."/>
            <person name="Heikkinen L."/>
            <person name="Lakso M."/>
            <person name="Fracchia K.M."/>
            <person name="Antoshechkin I."/>
            <person name="Mortazavi A."/>
            <person name="Wong G."/>
            <person name="Sternberg P.W."/>
        </authorList>
    </citation>
    <scope>NUCLEOTIDE SEQUENCE [LARGE SCALE GENOMIC DNA]</scope>
    <source>
        <strain evidence="1">MT8872</strain>
    </source>
</reference>
<evidence type="ECO:0000313" key="1">
    <source>
        <dbReference type="Proteomes" id="UP000492821"/>
    </source>
</evidence>
<evidence type="ECO:0000313" key="2">
    <source>
        <dbReference type="WBParaSite" id="Pan_g18805.t1"/>
    </source>
</evidence>
<reference evidence="2" key="2">
    <citation type="submission" date="2020-10" db="UniProtKB">
        <authorList>
            <consortium name="WormBaseParasite"/>
        </authorList>
    </citation>
    <scope>IDENTIFICATION</scope>
</reference>